<reference evidence="1 2" key="1">
    <citation type="journal article" date="2010" name="Stand. Genomic Sci.">
        <title>Complete genome sequence of Denitrovibrio acetiphilus type strain (N2460).</title>
        <authorList>
            <person name="Kiss H."/>
            <person name="Lang E."/>
            <person name="Lapidus A."/>
            <person name="Copeland A."/>
            <person name="Nolan M."/>
            <person name="Glavina Del Rio T."/>
            <person name="Chen F."/>
            <person name="Lucas S."/>
            <person name="Tice H."/>
            <person name="Cheng J.F."/>
            <person name="Han C."/>
            <person name="Goodwin L."/>
            <person name="Pitluck S."/>
            <person name="Liolios K."/>
            <person name="Pati A."/>
            <person name="Ivanova N."/>
            <person name="Mavromatis K."/>
            <person name="Chen A."/>
            <person name="Palaniappan K."/>
            <person name="Land M."/>
            <person name="Hauser L."/>
            <person name="Chang Y.J."/>
            <person name="Jeffries C.D."/>
            <person name="Detter J.C."/>
            <person name="Brettin T."/>
            <person name="Spring S."/>
            <person name="Rohde M."/>
            <person name="Goker M."/>
            <person name="Woyke T."/>
            <person name="Bristow J."/>
            <person name="Eisen J.A."/>
            <person name="Markowitz V."/>
            <person name="Hugenholtz P."/>
            <person name="Kyrpides N.C."/>
            <person name="Klenk H.P."/>
        </authorList>
    </citation>
    <scope>NUCLEOTIDE SEQUENCE [LARGE SCALE GENOMIC DNA]</scope>
    <source>
        <strain evidence="2">DSM 12809 / NBRC 114555 / N2460</strain>
    </source>
</reference>
<sequence>MRFEADNMFKPTWTYDDYIESLKIGESCEYREERTVSVCNELIACIDERIVYSDRKIFDQNGRYYKPTDIVVTGNRARPQFNGLLHVEMTVDRGSVLIPPIKAVELMSAFEGFVGNSLSLHKEYRQGCFTFSVVKKNEIMNLCVDYGHGLKKSYMDKCYCRLAASVLRTILSNCDFWL</sequence>
<dbReference type="AlphaFoldDB" id="D4H4W8"/>
<dbReference type="HOGENOM" id="CLU_1508248_0_0_0"/>
<name>D4H4W8_DENA2</name>
<dbReference type="Proteomes" id="UP000002012">
    <property type="component" value="Chromosome"/>
</dbReference>
<accession>D4H4W8</accession>
<dbReference type="KEGG" id="dap:Dacet_0728"/>
<dbReference type="STRING" id="522772.Dacet_0728"/>
<dbReference type="PaxDb" id="522772-Dacet_0728"/>
<keyword evidence="2" id="KW-1185">Reference proteome</keyword>
<dbReference type="RefSeq" id="WP_013010048.1">
    <property type="nucleotide sequence ID" value="NC_013943.1"/>
</dbReference>
<dbReference type="InParanoid" id="D4H4W8"/>
<proteinExistence type="predicted"/>
<gene>
    <name evidence="1" type="ordered locus">Dacet_0728</name>
</gene>
<evidence type="ECO:0000313" key="2">
    <source>
        <dbReference type="Proteomes" id="UP000002012"/>
    </source>
</evidence>
<organism evidence="1 2">
    <name type="scientific">Denitrovibrio acetiphilus (strain DSM 12809 / NBRC 114555 / N2460)</name>
    <dbReference type="NCBI Taxonomy" id="522772"/>
    <lineage>
        <taxon>Bacteria</taxon>
        <taxon>Pseudomonadati</taxon>
        <taxon>Deferribacterota</taxon>
        <taxon>Deferribacteres</taxon>
        <taxon>Deferribacterales</taxon>
        <taxon>Geovibrionaceae</taxon>
        <taxon>Denitrovibrio</taxon>
    </lineage>
</organism>
<dbReference type="EMBL" id="CP001968">
    <property type="protein sequence ID" value="ADD67512.1"/>
    <property type="molecule type" value="Genomic_DNA"/>
</dbReference>
<evidence type="ECO:0000313" key="1">
    <source>
        <dbReference type="EMBL" id="ADD67512.1"/>
    </source>
</evidence>
<protein>
    <submittedName>
        <fullName evidence="1">Uncharacterized protein</fullName>
    </submittedName>
</protein>